<comment type="subcellular location">
    <subcellularLocation>
        <location evidence="1">Cell membrane</location>
        <topology evidence="1">Multi-pass membrane protein</topology>
    </subcellularLocation>
</comment>
<keyword evidence="5 6" id="KW-0472">Membrane</keyword>
<dbReference type="InterPro" id="IPR001279">
    <property type="entry name" value="Metallo-B-lactamas"/>
</dbReference>
<dbReference type="NCBIfam" id="TIGR00360">
    <property type="entry name" value="ComEC_N-term"/>
    <property type="match status" value="1"/>
</dbReference>
<accession>A0A6M4MH10</accession>
<evidence type="ECO:0000256" key="5">
    <source>
        <dbReference type="ARBA" id="ARBA00023136"/>
    </source>
</evidence>
<feature type="transmembrane region" description="Helical" evidence="6">
    <location>
        <begin position="517"/>
        <end position="536"/>
    </location>
</feature>
<dbReference type="Pfam" id="PF13567">
    <property type="entry name" value="DUF4131"/>
    <property type="match status" value="1"/>
</dbReference>
<dbReference type="CDD" id="cd07731">
    <property type="entry name" value="ComA-like_MBL-fold"/>
    <property type="match status" value="1"/>
</dbReference>
<protein>
    <submittedName>
        <fullName evidence="8">DNA internalization-related competence protein ComEC/Rec2</fullName>
    </submittedName>
</protein>
<gene>
    <name evidence="8" type="ORF">CA267_017940</name>
</gene>
<dbReference type="PANTHER" id="PTHR30619:SF1">
    <property type="entry name" value="RECOMBINATION PROTEIN 2"/>
    <property type="match status" value="1"/>
</dbReference>
<sequence>MQQYTTIWLAAFCAGALSAVLWPVLPNLWVLSAGALLLSALLLSNCRNSLYCVPSHPLKSSFTNAISRSVGPIIGGVGLLFGALWVASVGHWHTAWQLPLDKIQQDVVLTGQIVEYRHDALRSTMVMSVSQLDESQIQPARKIALSWAKPTAKLAVHQQVLVTARLKPAYGSANPGTRSKQQYLVAKEIVATGYIRNAAPIKVLQPAKSLHYQLGAHIDNARLKHGRWLKALLIGDRSDFTADDWQMMQVTGTAHLFSISGLHLGMVAAFSYGFMMIIGVGFSCLSGLRTPVLNLDRQLVIPVLAMCAGYAHLAGWQLPVTRALVLLSVYFAIKHFYRHWAAHHIALWMLVAVIICFPFSILSASLYLSAGAVLMIWFINWRSPALSITGYQKFKQLIRIQLWLSLLMLPVTLGWFGAVSLTAPVVNLFCVPLVSLLVPVGEIALLLSWFLPHTGMPALEFVDWLMGGILRVLSIPALEEGMVTTSAFSSSNVVLLLAAIIALSFPPFQHKRLISGILLVAACSGFVPFASSPWYFHSFDVGQGTALLISRGGKGVIVDTGKSFLSQGSYMEAVVIPALNALSITQIDHIFVSHGDDDHAGGLSAILEYTKANGQASEPAVHLADGDCQQGLNLMWEGLSFSSIWPLPGNHITDNNHSCVLLVDDGSHRLLLPGDIERSSEYALLYRASNLNADVLVAPHHGSSTSSSGIFVQRVSPKIVVFSQGYANQWGFPSSETMTRYQKVGAKMFATSYHGYIRIDFTGVNAPEVFTYRQHLNPRWFQLGRKPENWIGEDSDGRKNGKELMP</sequence>
<dbReference type="InterPro" id="IPR052159">
    <property type="entry name" value="Competence_DNA_uptake"/>
</dbReference>
<dbReference type="GO" id="GO:0005886">
    <property type="term" value="C:plasma membrane"/>
    <property type="evidence" value="ECO:0007669"/>
    <property type="project" value="UniProtKB-SubCell"/>
</dbReference>
<dbReference type="RefSeq" id="WP_075609516.1">
    <property type="nucleotide sequence ID" value="NZ_CP052766.1"/>
</dbReference>
<evidence type="ECO:0000256" key="3">
    <source>
        <dbReference type="ARBA" id="ARBA00022692"/>
    </source>
</evidence>
<keyword evidence="3 6" id="KW-0812">Transmembrane</keyword>
<feature type="transmembrane region" description="Helical" evidence="6">
    <location>
        <begin position="256"/>
        <end position="279"/>
    </location>
</feature>
<dbReference type="Pfam" id="PF00753">
    <property type="entry name" value="Lactamase_B"/>
    <property type="match status" value="1"/>
</dbReference>
<dbReference type="SMART" id="SM00849">
    <property type="entry name" value="Lactamase_B"/>
    <property type="match status" value="1"/>
</dbReference>
<evidence type="ECO:0000256" key="4">
    <source>
        <dbReference type="ARBA" id="ARBA00022989"/>
    </source>
</evidence>
<dbReference type="OrthoDB" id="9761531at2"/>
<evidence type="ECO:0000313" key="9">
    <source>
        <dbReference type="Proteomes" id="UP000219285"/>
    </source>
</evidence>
<evidence type="ECO:0000256" key="1">
    <source>
        <dbReference type="ARBA" id="ARBA00004651"/>
    </source>
</evidence>
<dbReference type="Proteomes" id="UP000219285">
    <property type="component" value="Chromosome"/>
</dbReference>
<dbReference type="Pfam" id="PF03772">
    <property type="entry name" value="Competence"/>
    <property type="match status" value="1"/>
</dbReference>
<name>A0A6M4MH10_9ALTE</name>
<organism evidence="8 9">
    <name type="scientific">Alteromonas pelagimontana</name>
    <dbReference type="NCBI Taxonomy" id="1858656"/>
    <lineage>
        <taxon>Bacteria</taxon>
        <taxon>Pseudomonadati</taxon>
        <taxon>Pseudomonadota</taxon>
        <taxon>Gammaproteobacteria</taxon>
        <taxon>Alteromonadales</taxon>
        <taxon>Alteromonadaceae</taxon>
        <taxon>Alteromonas/Salinimonas group</taxon>
        <taxon>Alteromonas</taxon>
    </lineage>
</organism>
<evidence type="ECO:0000256" key="6">
    <source>
        <dbReference type="SAM" id="Phobius"/>
    </source>
</evidence>
<keyword evidence="4 6" id="KW-1133">Transmembrane helix</keyword>
<feature type="transmembrane region" description="Helical" evidence="6">
    <location>
        <begin position="425"/>
        <end position="449"/>
    </location>
</feature>
<evidence type="ECO:0000313" key="8">
    <source>
        <dbReference type="EMBL" id="QJR82501.1"/>
    </source>
</evidence>
<feature type="transmembrane region" description="Helical" evidence="6">
    <location>
        <begin position="400"/>
        <end position="419"/>
    </location>
</feature>
<dbReference type="InterPro" id="IPR025405">
    <property type="entry name" value="DUF4131"/>
</dbReference>
<proteinExistence type="predicted"/>
<reference evidence="8 9" key="2">
    <citation type="submission" date="2020-04" db="EMBL/GenBank/DDBJ databases">
        <title>Complete genome sequence of Alteromonas pelagimontana 5.12T.</title>
        <authorList>
            <person name="Sinha R.K."/>
            <person name="Krishnan K.P."/>
            <person name="Kurian J.P."/>
        </authorList>
    </citation>
    <scope>NUCLEOTIDE SEQUENCE [LARGE SCALE GENOMIC DNA]</scope>
    <source>
        <strain evidence="8 9">5.12</strain>
    </source>
</reference>
<dbReference type="InterPro" id="IPR036866">
    <property type="entry name" value="RibonucZ/Hydroxyglut_hydro"/>
</dbReference>
<dbReference type="InterPro" id="IPR004477">
    <property type="entry name" value="ComEC_N"/>
</dbReference>
<feature type="transmembrane region" description="Helical" evidence="6">
    <location>
        <begin position="484"/>
        <end position="505"/>
    </location>
</feature>
<reference evidence="9" key="1">
    <citation type="submission" date="2014-12" db="EMBL/GenBank/DDBJ databases">
        <title>Complete genome sequence of a multi-drug resistant Klebsiella pneumoniae.</title>
        <authorList>
            <person name="Hua X."/>
            <person name="Chen Q."/>
            <person name="Li X."/>
            <person name="Feng Y."/>
            <person name="Ruan Z."/>
            <person name="Yu Y."/>
        </authorList>
    </citation>
    <scope>NUCLEOTIDE SEQUENCE [LARGE SCALE GENOMIC DNA]</scope>
    <source>
        <strain evidence="9">5.12</strain>
    </source>
</reference>
<dbReference type="EMBL" id="CP052766">
    <property type="protein sequence ID" value="QJR82501.1"/>
    <property type="molecule type" value="Genomic_DNA"/>
</dbReference>
<dbReference type="SUPFAM" id="SSF56281">
    <property type="entry name" value="Metallo-hydrolase/oxidoreductase"/>
    <property type="match status" value="1"/>
</dbReference>
<dbReference type="GO" id="GO:0030420">
    <property type="term" value="P:establishment of competence for transformation"/>
    <property type="evidence" value="ECO:0007669"/>
    <property type="project" value="InterPro"/>
</dbReference>
<evidence type="ECO:0000256" key="2">
    <source>
        <dbReference type="ARBA" id="ARBA00022475"/>
    </source>
</evidence>
<dbReference type="PANTHER" id="PTHR30619">
    <property type="entry name" value="DNA INTERNALIZATION/COMPETENCE PROTEIN COMEC/REC2"/>
    <property type="match status" value="1"/>
</dbReference>
<keyword evidence="9" id="KW-1185">Reference proteome</keyword>
<dbReference type="Gene3D" id="3.60.15.10">
    <property type="entry name" value="Ribonuclease Z/Hydroxyacylglutathione hydrolase-like"/>
    <property type="match status" value="1"/>
</dbReference>
<feature type="transmembrane region" description="Helical" evidence="6">
    <location>
        <begin position="346"/>
        <end position="379"/>
    </location>
</feature>
<dbReference type="InterPro" id="IPR035681">
    <property type="entry name" value="ComA-like_MBL"/>
</dbReference>
<feature type="domain" description="Metallo-beta-lactamase" evidence="7">
    <location>
        <begin position="543"/>
        <end position="726"/>
    </location>
</feature>
<evidence type="ECO:0000259" key="7">
    <source>
        <dbReference type="SMART" id="SM00849"/>
    </source>
</evidence>
<dbReference type="AlphaFoldDB" id="A0A6M4MH10"/>
<dbReference type="InterPro" id="IPR004797">
    <property type="entry name" value="Competence_ComEC/Rec2"/>
</dbReference>
<dbReference type="KEGG" id="apel:CA267_017940"/>
<keyword evidence="2" id="KW-1003">Cell membrane</keyword>
<dbReference type="NCBIfam" id="TIGR00361">
    <property type="entry name" value="ComEC_Rec2"/>
    <property type="match status" value="1"/>
</dbReference>